<dbReference type="Pfam" id="PF10035">
    <property type="entry name" value="DUF2179"/>
    <property type="match status" value="1"/>
</dbReference>
<organism evidence="8 9">
    <name type="scientific">Oenococcus oeni</name>
    <name type="common">Leuconostoc oenos</name>
    <dbReference type="NCBI Taxonomy" id="1247"/>
    <lineage>
        <taxon>Bacteria</taxon>
        <taxon>Bacillati</taxon>
        <taxon>Bacillota</taxon>
        <taxon>Bacilli</taxon>
        <taxon>Lactobacillales</taxon>
        <taxon>Lactobacillaceae</taxon>
        <taxon>Oenococcus</taxon>
    </lineage>
</organism>
<evidence type="ECO:0000256" key="1">
    <source>
        <dbReference type="ARBA" id="ARBA00004651"/>
    </source>
</evidence>
<feature type="transmembrane region" description="Helical" evidence="6">
    <location>
        <begin position="160"/>
        <end position="179"/>
    </location>
</feature>
<feature type="transmembrane region" description="Helical" evidence="6">
    <location>
        <begin position="61"/>
        <end position="83"/>
    </location>
</feature>
<feature type="transmembrane region" description="Helical" evidence="6">
    <location>
        <begin position="90"/>
        <end position="111"/>
    </location>
</feature>
<keyword evidence="4 6" id="KW-1133">Transmembrane helix</keyword>
<comment type="subcellular location">
    <subcellularLocation>
        <location evidence="1">Cell membrane</location>
        <topology evidence="1">Multi-pass membrane protein</topology>
    </subcellularLocation>
</comment>
<evidence type="ECO:0000313" key="9">
    <source>
        <dbReference type="Proteomes" id="UP001281024"/>
    </source>
</evidence>
<feature type="domain" description="DUF2179" evidence="7">
    <location>
        <begin position="230"/>
        <end position="284"/>
    </location>
</feature>
<name>A0AAJ2P5B7_OENOE</name>
<evidence type="ECO:0000259" key="7">
    <source>
        <dbReference type="Pfam" id="PF10035"/>
    </source>
</evidence>
<evidence type="ECO:0000256" key="6">
    <source>
        <dbReference type="SAM" id="Phobius"/>
    </source>
</evidence>
<keyword evidence="2" id="KW-1003">Cell membrane</keyword>
<dbReference type="Gene3D" id="3.30.70.120">
    <property type="match status" value="1"/>
</dbReference>
<dbReference type="EMBL" id="WERV01000007">
    <property type="protein sequence ID" value="MDV7715837.1"/>
    <property type="molecule type" value="Genomic_DNA"/>
</dbReference>
<dbReference type="InterPro" id="IPR003740">
    <property type="entry name" value="YitT"/>
</dbReference>
<comment type="caution">
    <text evidence="8">The sequence shown here is derived from an EMBL/GenBank/DDBJ whole genome shotgun (WGS) entry which is preliminary data.</text>
</comment>
<proteinExistence type="predicted"/>
<dbReference type="PANTHER" id="PTHR33545:SF5">
    <property type="entry name" value="UPF0750 MEMBRANE PROTEIN YITT"/>
    <property type="match status" value="1"/>
</dbReference>
<dbReference type="GO" id="GO:0005886">
    <property type="term" value="C:plasma membrane"/>
    <property type="evidence" value="ECO:0007669"/>
    <property type="project" value="UniProtKB-SubCell"/>
</dbReference>
<keyword evidence="3 6" id="KW-0812">Transmembrane</keyword>
<evidence type="ECO:0000313" key="8">
    <source>
        <dbReference type="EMBL" id="MDV7715837.1"/>
    </source>
</evidence>
<evidence type="ECO:0000256" key="2">
    <source>
        <dbReference type="ARBA" id="ARBA00022475"/>
    </source>
</evidence>
<evidence type="ECO:0000256" key="5">
    <source>
        <dbReference type="ARBA" id="ARBA00023136"/>
    </source>
</evidence>
<accession>A0AAJ2P5B7</accession>
<dbReference type="PANTHER" id="PTHR33545">
    <property type="entry name" value="UPF0750 MEMBRANE PROTEIN YITT-RELATED"/>
    <property type="match status" value="1"/>
</dbReference>
<evidence type="ECO:0000256" key="3">
    <source>
        <dbReference type="ARBA" id="ARBA00022692"/>
    </source>
</evidence>
<gene>
    <name evidence="8" type="ORF">GA838_08875</name>
</gene>
<feature type="transmembrane region" description="Helical" evidence="6">
    <location>
        <begin position="12"/>
        <end position="36"/>
    </location>
</feature>
<evidence type="ECO:0000256" key="4">
    <source>
        <dbReference type="ARBA" id="ARBA00022989"/>
    </source>
</evidence>
<dbReference type="InterPro" id="IPR051461">
    <property type="entry name" value="UPF0750_membrane"/>
</dbReference>
<protein>
    <submittedName>
        <fullName evidence="8">DUF2179 domain-containing protein</fullName>
    </submittedName>
</protein>
<dbReference type="Proteomes" id="UP001281024">
    <property type="component" value="Unassembled WGS sequence"/>
</dbReference>
<feature type="transmembrane region" description="Helical" evidence="6">
    <location>
        <begin position="117"/>
        <end position="140"/>
    </location>
</feature>
<dbReference type="AlphaFoldDB" id="A0AAJ2P5B7"/>
<dbReference type="InterPro" id="IPR019264">
    <property type="entry name" value="DUF2179"/>
</dbReference>
<keyword evidence="5 6" id="KW-0472">Membrane</keyword>
<dbReference type="Pfam" id="PF02588">
    <property type="entry name" value="YitT_membrane"/>
    <property type="match status" value="1"/>
</dbReference>
<dbReference type="CDD" id="cd16380">
    <property type="entry name" value="YitT_C"/>
    <property type="match status" value="1"/>
</dbReference>
<dbReference type="InterPro" id="IPR015867">
    <property type="entry name" value="N-reg_PII/ATP_PRibTrfase_C"/>
</dbReference>
<sequence>MMTIKKIQNSIPQLVVQLFILIFTALLEVIAMNMFLNPNHIFTGGFNGISQLLSIASKHLFGFQINTGIFILLTSVVIGFFGWKMVGSRFTILSTANSVLTSLFIVYFPVINIAKSVLLASLFSGVLMGLATGLSMRFGLSTGGMDIIAMIVQKKTGRSVGVISNTINASIVLIAGIFIGWPNALYTLIGIFATGQVIDAIYTGQRKLTTLIVTEKADLLTKALQDELVRGITILPSTGAFSHHESSTLFMVINRVELYEMENIVREIDPHAFIDILSTVSVSGLWLDPDRQADIKKGKVKIDAGNSN</sequence>
<dbReference type="PIRSF" id="PIRSF006483">
    <property type="entry name" value="Membrane_protein_YitT"/>
    <property type="match status" value="1"/>
</dbReference>
<reference evidence="8" key="1">
    <citation type="submission" date="2019-10" db="EMBL/GenBank/DDBJ databases">
        <title>Malate fermentation in French cider.</title>
        <authorList>
            <person name="Cousin F.J."/>
            <person name="Medina Fernandez S."/>
            <person name="Misery B."/>
            <person name="Laplace J.-M."/>
            <person name="Cretenet M."/>
        </authorList>
    </citation>
    <scope>NUCLEOTIDE SEQUENCE</scope>
    <source>
        <strain evidence="8">UCMA15129</strain>
    </source>
</reference>